<gene>
    <name evidence="2" type="ORF">JRO89_XS08G0043900</name>
</gene>
<accession>A0ABQ8HNV6</accession>
<dbReference type="PANTHER" id="PTHR21677:SF4">
    <property type="entry name" value="TSL-KINASE INTERACTING-LIKE PROTEIN"/>
    <property type="match status" value="1"/>
</dbReference>
<organism evidence="2 3">
    <name type="scientific">Xanthoceras sorbifolium</name>
    <dbReference type="NCBI Taxonomy" id="99658"/>
    <lineage>
        <taxon>Eukaryota</taxon>
        <taxon>Viridiplantae</taxon>
        <taxon>Streptophyta</taxon>
        <taxon>Embryophyta</taxon>
        <taxon>Tracheophyta</taxon>
        <taxon>Spermatophyta</taxon>
        <taxon>Magnoliopsida</taxon>
        <taxon>eudicotyledons</taxon>
        <taxon>Gunneridae</taxon>
        <taxon>Pentapetalae</taxon>
        <taxon>rosids</taxon>
        <taxon>malvids</taxon>
        <taxon>Sapindales</taxon>
        <taxon>Sapindaceae</taxon>
        <taxon>Xanthoceroideae</taxon>
        <taxon>Xanthoceras</taxon>
    </lineage>
</organism>
<dbReference type="Proteomes" id="UP000827721">
    <property type="component" value="Unassembled WGS sequence"/>
</dbReference>
<keyword evidence="1" id="KW-0732">Signal</keyword>
<evidence type="ECO:0008006" key="4">
    <source>
        <dbReference type="Google" id="ProtNLM"/>
    </source>
</evidence>
<keyword evidence="3" id="KW-1185">Reference proteome</keyword>
<proteinExistence type="predicted"/>
<evidence type="ECO:0000256" key="1">
    <source>
        <dbReference type="SAM" id="SignalP"/>
    </source>
</evidence>
<reference evidence="2 3" key="1">
    <citation type="submission" date="2021-02" db="EMBL/GenBank/DDBJ databases">
        <title>Plant Genome Project.</title>
        <authorList>
            <person name="Zhang R.-G."/>
        </authorList>
    </citation>
    <scope>NUCLEOTIDE SEQUENCE [LARGE SCALE GENOMIC DNA]</scope>
    <source>
        <tissue evidence="2">Leaves</tissue>
    </source>
</reference>
<comment type="caution">
    <text evidence="2">The sequence shown here is derived from an EMBL/GenBank/DDBJ whole genome shotgun (WGS) entry which is preliminary data.</text>
</comment>
<evidence type="ECO:0000313" key="2">
    <source>
        <dbReference type="EMBL" id="KAH7565947.1"/>
    </source>
</evidence>
<feature type="signal peptide" evidence="1">
    <location>
        <begin position="1"/>
        <end position="23"/>
    </location>
</feature>
<evidence type="ECO:0000313" key="3">
    <source>
        <dbReference type="Proteomes" id="UP000827721"/>
    </source>
</evidence>
<feature type="chain" id="PRO_5046810408" description="TSL-kinase interacting protein 1" evidence="1">
    <location>
        <begin position="24"/>
        <end position="546"/>
    </location>
</feature>
<dbReference type="PANTHER" id="PTHR21677">
    <property type="entry name" value="CRAMPED PROTEIN"/>
    <property type="match status" value="1"/>
</dbReference>
<name>A0ABQ8HNV6_9ROSI</name>
<protein>
    <recommendedName>
        <fullName evidence="4">TSL-kinase interacting protein 1</fullName>
    </recommendedName>
</protein>
<dbReference type="InterPro" id="IPR055315">
    <property type="entry name" value="Cramped-like"/>
</dbReference>
<dbReference type="EMBL" id="JAFEMO010000008">
    <property type="protein sequence ID" value="KAH7565947.1"/>
    <property type="molecule type" value="Genomic_DNA"/>
</dbReference>
<sequence>MEILNQNWLIISGFLLIFSLVEVENLKNKNKIKETGKRLNWAMKSTRKRRVMAVEAPAEHSEGTGVTEVMKSTKRTVGERDKATAVGSVMVFEVPLTFDLVFNIPFSGKSGDLLIENDENSAPSSPAVALCPQISDNSTCIMEAGKKLPVLDIYPGQILLPSSKIKLQLFPIDEGTRMGLEKDGFHPYLELTLSARKKISSVVKHLNSKWGGSSVALGEPMLFPYDSVEKFTSYGWTINDNGITAADVYAAIKNPAVFRLRYGWRSNSEAKTFVVPSTSTLTEGHLEVEDMSKGCGNREEYGKVKQIEATGEDFKPIGVSGGTHADFSEKMSIVRQIDTMDNEVRANSSIEQSSSLWADSLTNVSIGGLLSEASLQGKYCDAKSNGSNAGLQPSQLISDSFDAFLADQMNHSQGPRPPPHDTHSSILDAEDTCHAFAFPKYSSLNKDSQVLGGSDFSKPCSQDASTKSFKFPFATEANMQSVIPQGHSCQESETDLKLCSRVYNDESSLGLSGINWTDSLGPFDLGLSSSRKINGGDNISLSGIVK</sequence>